<keyword evidence="4" id="KW-0285">Flavoprotein</keyword>
<evidence type="ECO:0000256" key="9">
    <source>
        <dbReference type="ARBA" id="ARBA00031306"/>
    </source>
</evidence>
<keyword evidence="5 11" id="KW-0808">Transferase</keyword>
<evidence type="ECO:0000256" key="2">
    <source>
        <dbReference type="ARBA" id="ARBA00011955"/>
    </source>
</evidence>
<evidence type="ECO:0000256" key="10">
    <source>
        <dbReference type="ARBA" id="ARBA00048540"/>
    </source>
</evidence>
<comment type="catalytic activity">
    <reaction evidence="10">
        <text>L-threonyl-[protein] + FAD = FMN-L-threonyl-[protein] + AMP + H(+)</text>
        <dbReference type="Rhea" id="RHEA:36847"/>
        <dbReference type="Rhea" id="RHEA-COMP:11060"/>
        <dbReference type="Rhea" id="RHEA-COMP:11061"/>
        <dbReference type="ChEBI" id="CHEBI:15378"/>
        <dbReference type="ChEBI" id="CHEBI:30013"/>
        <dbReference type="ChEBI" id="CHEBI:57692"/>
        <dbReference type="ChEBI" id="CHEBI:74257"/>
        <dbReference type="ChEBI" id="CHEBI:456215"/>
        <dbReference type="EC" id="2.7.1.180"/>
    </reaction>
</comment>
<accession>A0ABV6PHS1</accession>
<comment type="caution">
    <text evidence="11">The sequence shown here is derived from an EMBL/GenBank/DDBJ whole genome shotgun (WGS) entry which is preliminary data.</text>
</comment>
<gene>
    <name evidence="11" type="ORF">ACFFF7_08145</name>
</gene>
<sequence>MLTRCKPLLGTFVEITVPEAAAAAVDGAFAAIADVHARMSFHNEDSDLAALRNARCGLVVEVAPQTVEVLRIALDLYRDSNGLFDVTIGHELVRSGFLPRPEGTIPFACPGTSADIEIVDDCRVRCHKAMLIDLGGIAKGFAVDRAVAALKTAGVPEALVNAGGDLRMFGAREWNVQLRDGDGALGMTIALADCAIASSSNAGWRRRRIGRLRTPHIGRGRVAVAAPARVSVIAERCVIADALTKVAIAAPEIAHEMITRYGGRILRESDLGKAA</sequence>
<keyword evidence="6" id="KW-0479">Metal-binding</keyword>
<evidence type="ECO:0000256" key="8">
    <source>
        <dbReference type="ARBA" id="ARBA00022842"/>
    </source>
</evidence>
<dbReference type="Gene3D" id="3.10.520.10">
    <property type="entry name" value="ApbE-like domains"/>
    <property type="match status" value="1"/>
</dbReference>
<evidence type="ECO:0000256" key="1">
    <source>
        <dbReference type="ARBA" id="ARBA00001946"/>
    </source>
</evidence>
<evidence type="ECO:0000256" key="5">
    <source>
        <dbReference type="ARBA" id="ARBA00022679"/>
    </source>
</evidence>
<evidence type="ECO:0000256" key="7">
    <source>
        <dbReference type="ARBA" id="ARBA00022827"/>
    </source>
</evidence>
<dbReference type="EMBL" id="JBHLTL010000004">
    <property type="protein sequence ID" value="MFC0589380.1"/>
    <property type="molecule type" value="Genomic_DNA"/>
</dbReference>
<dbReference type="EC" id="2.7.1.180" evidence="2"/>
<evidence type="ECO:0000256" key="3">
    <source>
        <dbReference type="ARBA" id="ARBA00016337"/>
    </source>
</evidence>
<dbReference type="Proteomes" id="UP001589943">
    <property type="component" value="Unassembled WGS sequence"/>
</dbReference>
<evidence type="ECO:0000256" key="6">
    <source>
        <dbReference type="ARBA" id="ARBA00022723"/>
    </source>
</evidence>
<evidence type="ECO:0000313" key="12">
    <source>
        <dbReference type="Proteomes" id="UP001589943"/>
    </source>
</evidence>
<keyword evidence="8" id="KW-0460">Magnesium</keyword>
<dbReference type="SUPFAM" id="SSF143631">
    <property type="entry name" value="ApbE-like"/>
    <property type="match status" value="1"/>
</dbReference>
<dbReference type="InterPro" id="IPR024932">
    <property type="entry name" value="ApbE"/>
</dbReference>
<dbReference type="PANTHER" id="PTHR30040">
    <property type="entry name" value="THIAMINE BIOSYNTHESIS LIPOPROTEIN APBE"/>
    <property type="match status" value="1"/>
</dbReference>
<dbReference type="RefSeq" id="WP_379480870.1">
    <property type="nucleotide sequence ID" value="NZ_JBHLTL010000004.1"/>
</dbReference>
<name>A0ABV6PHS1_9SPHN</name>
<evidence type="ECO:0000256" key="4">
    <source>
        <dbReference type="ARBA" id="ARBA00022630"/>
    </source>
</evidence>
<dbReference type="PANTHER" id="PTHR30040:SF2">
    <property type="entry name" value="FAD:PROTEIN FMN TRANSFERASE"/>
    <property type="match status" value="1"/>
</dbReference>
<protein>
    <recommendedName>
        <fullName evidence="3">FAD:protein FMN transferase</fullName>
        <ecNumber evidence="2">2.7.1.180</ecNumber>
    </recommendedName>
    <alternativeName>
        <fullName evidence="9">Flavin transferase</fullName>
    </alternativeName>
</protein>
<comment type="cofactor">
    <cofactor evidence="1">
        <name>Mg(2+)</name>
        <dbReference type="ChEBI" id="CHEBI:18420"/>
    </cofactor>
</comment>
<keyword evidence="7" id="KW-0274">FAD</keyword>
<organism evidence="11 12">
    <name type="scientific">Novosphingobium aquiterrae</name>
    <dbReference type="NCBI Taxonomy" id="624388"/>
    <lineage>
        <taxon>Bacteria</taxon>
        <taxon>Pseudomonadati</taxon>
        <taxon>Pseudomonadota</taxon>
        <taxon>Alphaproteobacteria</taxon>
        <taxon>Sphingomonadales</taxon>
        <taxon>Sphingomonadaceae</taxon>
        <taxon>Novosphingobium</taxon>
    </lineage>
</organism>
<dbReference type="Pfam" id="PF02424">
    <property type="entry name" value="ApbE"/>
    <property type="match status" value="1"/>
</dbReference>
<dbReference type="GO" id="GO:0016740">
    <property type="term" value="F:transferase activity"/>
    <property type="evidence" value="ECO:0007669"/>
    <property type="project" value="UniProtKB-KW"/>
</dbReference>
<dbReference type="InterPro" id="IPR003374">
    <property type="entry name" value="ApbE-like_sf"/>
</dbReference>
<evidence type="ECO:0000313" key="11">
    <source>
        <dbReference type="EMBL" id="MFC0589380.1"/>
    </source>
</evidence>
<reference evidence="11 12" key="1">
    <citation type="submission" date="2024-09" db="EMBL/GenBank/DDBJ databases">
        <authorList>
            <person name="Sun Q."/>
            <person name="Mori K."/>
        </authorList>
    </citation>
    <scope>NUCLEOTIDE SEQUENCE [LARGE SCALE GENOMIC DNA]</scope>
    <source>
        <strain evidence="11 12">NCAIM B.02537</strain>
    </source>
</reference>
<keyword evidence="12" id="KW-1185">Reference proteome</keyword>
<proteinExistence type="predicted"/>